<name>A0A9W4SJI6_9GLOM</name>
<evidence type="ECO:0000256" key="1">
    <source>
        <dbReference type="SAM" id="Coils"/>
    </source>
</evidence>
<dbReference type="EMBL" id="CAMKVN010000863">
    <property type="protein sequence ID" value="CAI2171810.1"/>
    <property type="molecule type" value="Genomic_DNA"/>
</dbReference>
<feature type="non-terminal residue" evidence="3">
    <location>
        <position position="1"/>
    </location>
</feature>
<reference evidence="3" key="1">
    <citation type="submission" date="2022-08" db="EMBL/GenBank/DDBJ databases">
        <authorList>
            <person name="Kallberg Y."/>
            <person name="Tangrot J."/>
            <person name="Rosling A."/>
        </authorList>
    </citation>
    <scope>NUCLEOTIDE SEQUENCE</scope>
    <source>
        <strain evidence="3">Wild A</strain>
    </source>
</reference>
<dbReference type="AlphaFoldDB" id="A0A9W4SJI6"/>
<gene>
    <name evidence="3" type="ORF">FWILDA_LOCUS5264</name>
</gene>
<keyword evidence="2" id="KW-0812">Transmembrane</keyword>
<sequence>RTSLSKLESKMDNLEIKVNNLEKAHFELKSKVDGMPAKLTGLVFTSIIGATALIGVFS</sequence>
<evidence type="ECO:0000313" key="4">
    <source>
        <dbReference type="Proteomes" id="UP001153678"/>
    </source>
</evidence>
<organism evidence="3 4">
    <name type="scientific">Funneliformis geosporum</name>
    <dbReference type="NCBI Taxonomy" id="1117311"/>
    <lineage>
        <taxon>Eukaryota</taxon>
        <taxon>Fungi</taxon>
        <taxon>Fungi incertae sedis</taxon>
        <taxon>Mucoromycota</taxon>
        <taxon>Glomeromycotina</taxon>
        <taxon>Glomeromycetes</taxon>
        <taxon>Glomerales</taxon>
        <taxon>Glomeraceae</taxon>
        <taxon>Funneliformis</taxon>
    </lineage>
</organism>
<comment type="caution">
    <text evidence="3">The sequence shown here is derived from an EMBL/GenBank/DDBJ whole genome shotgun (WGS) entry which is preliminary data.</text>
</comment>
<evidence type="ECO:0000313" key="3">
    <source>
        <dbReference type="EMBL" id="CAI2171810.1"/>
    </source>
</evidence>
<dbReference type="Gene3D" id="1.20.5.170">
    <property type="match status" value="1"/>
</dbReference>
<keyword evidence="2" id="KW-1133">Transmembrane helix</keyword>
<dbReference type="Proteomes" id="UP001153678">
    <property type="component" value="Unassembled WGS sequence"/>
</dbReference>
<proteinExistence type="predicted"/>
<feature type="transmembrane region" description="Helical" evidence="2">
    <location>
        <begin position="39"/>
        <end position="57"/>
    </location>
</feature>
<evidence type="ECO:0000256" key="2">
    <source>
        <dbReference type="SAM" id="Phobius"/>
    </source>
</evidence>
<accession>A0A9W4SJI6</accession>
<keyword evidence="1" id="KW-0175">Coiled coil</keyword>
<protein>
    <submittedName>
        <fullName evidence="3">16218_t:CDS:1</fullName>
    </submittedName>
</protein>
<keyword evidence="2" id="KW-0472">Membrane</keyword>
<keyword evidence="4" id="KW-1185">Reference proteome</keyword>
<feature type="coiled-coil region" evidence="1">
    <location>
        <begin position="4"/>
        <end position="31"/>
    </location>
</feature>